<feature type="compositionally biased region" description="Low complexity" evidence="1">
    <location>
        <begin position="755"/>
        <end position="767"/>
    </location>
</feature>
<sequence>MQISSLWKKLLQTFDKKPDGSASLRELINKGAYFLLMVVAIPLLLSTDNSIQYTDVKIGSVATKKVVAPFNFFILKTKEELKKERDEAVARVPAYFSYKPEPEKKGLEKLKQVLAYVRSDNLEKQFSDSSGTILTRHNRIFRDSLGISVTTQYYSQFNRFLQGKRLETFATNWWKKRFKKGVVDLREKDIDRDEVILIRDDIEHRLRRDQLVNLDSAIVDFVTALEKRYQDPPREAWRVVLAQTLKPNFYFDPKKTESERQKAINSVSLTKDMVYENERIVDANERIDEDIYQKLYSLEVARVERSKKEGNWQPIIAKLGRFMLAAAILFVVGLYLFSFRKKIFYDNKKLLLVTLIIILNIVIAAVISGPLNWPVYVIPTTIGSMLTAILIDSGIGFVVTVAIALLLGGIQGGGYDITMLTIVSGMISIFAVYEIRNRNQIFKAVLYIALSYLWIIGALTFLRFDSLNSMARIFTYNLLPNAVFAPLVTYMILEVFERGFDITTDVRLLELSDLNHPLLKELSIKAPGTFHHSMVVGNLAEAAAEEIGENSLLARVGAYYHDIGKMEKPEYFVENQMDAKNRHSELKPNMSALILVSHVKTGLELAEQYKLPGRIRDFIAEHHGTTLMNFFYNKAVALAGDKDNVNESDFRYPGPKPQSKATAIVMMADTVEAATRTLQNPTPSRIRAFVEGLVDAKYRDGQFDECDITFKEVKQSIDAFMPILYGVFQHRIEYPGAGGKAVKSGGKEKNRDKNGNGSKAANGNRPA</sequence>
<dbReference type="Pfam" id="PF07698">
    <property type="entry name" value="7TM-7TMR_HD"/>
    <property type="match status" value="1"/>
</dbReference>
<feature type="compositionally biased region" description="Basic and acidic residues" evidence="1">
    <location>
        <begin position="745"/>
        <end position="754"/>
    </location>
</feature>
<dbReference type="SMART" id="SM00471">
    <property type="entry name" value="HDc"/>
    <property type="match status" value="1"/>
</dbReference>
<dbReference type="Pfam" id="PF01966">
    <property type="entry name" value="HD"/>
    <property type="match status" value="1"/>
</dbReference>
<evidence type="ECO:0000256" key="1">
    <source>
        <dbReference type="SAM" id="MobiDB-lite"/>
    </source>
</evidence>
<dbReference type="PANTHER" id="PTHR36442">
    <property type="entry name" value="CYCLIC-DI-AMP PHOSPHODIESTERASE PGPH"/>
    <property type="match status" value="1"/>
</dbReference>
<evidence type="ECO:0000313" key="4">
    <source>
        <dbReference type="EMBL" id="HED09892.1"/>
    </source>
</evidence>
<dbReference type="SUPFAM" id="SSF109604">
    <property type="entry name" value="HD-domain/PDEase-like"/>
    <property type="match status" value="1"/>
</dbReference>
<keyword evidence="2" id="KW-1133">Transmembrane helix</keyword>
<dbReference type="InterPro" id="IPR011621">
    <property type="entry name" value="Metal-dep_PHydrolase_7TM_intra"/>
</dbReference>
<dbReference type="Pfam" id="PF07697">
    <property type="entry name" value="7TMR-HDED"/>
    <property type="match status" value="1"/>
</dbReference>
<proteinExistence type="predicted"/>
<keyword evidence="2" id="KW-0472">Membrane</keyword>
<dbReference type="Proteomes" id="UP000886005">
    <property type="component" value="Unassembled WGS sequence"/>
</dbReference>
<feature type="transmembrane region" description="Helical" evidence="2">
    <location>
        <begin position="385"/>
        <end position="410"/>
    </location>
</feature>
<dbReference type="CDD" id="cd00077">
    <property type="entry name" value="HDc"/>
    <property type="match status" value="1"/>
</dbReference>
<dbReference type="InterPro" id="IPR006674">
    <property type="entry name" value="HD_domain"/>
</dbReference>
<feature type="transmembrane region" description="Helical" evidence="2">
    <location>
        <begin position="474"/>
        <end position="493"/>
    </location>
</feature>
<dbReference type="Gene3D" id="1.10.3210.10">
    <property type="entry name" value="Hypothetical protein af1432"/>
    <property type="match status" value="1"/>
</dbReference>
<keyword evidence="2" id="KW-0812">Transmembrane</keyword>
<dbReference type="PROSITE" id="PS51831">
    <property type="entry name" value="HD"/>
    <property type="match status" value="1"/>
</dbReference>
<dbReference type="InterPro" id="IPR006675">
    <property type="entry name" value="HDIG_dom"/>
</dbReference>
<dbReference type="PANTHER" id="PTHR36442:SF1">
    <property type="entry name" value="CYCLIC-DI-AMP PHOSPHODIESTERASE PGPH"/>
    <property type="match status" value="1"/>
</dbReference>
<evidence type="ECO:0000259" key="3">
    <source>
        <dbReference type="PROSITE" id="PS51831"/>
    </source>
</evidence>
<dbReference type="EMBL" id="DRLD01000118">
    <property type="protein sequence ID" value="HED09892.1"/>
    <property type="molecule type" value="Genomic_DNA"/>
</dbReference>
<dbReference type="InterPro" id="IPR003607">
    <property type="entry name" value="HD/PDEase_dom"/>
</dbReference>
<feature type="domain" description="HD" evidence="3">
    <location>
        <begin position="529"/>
        <end position="645"/>
    </location>
</feature>
<organism evidence="4">
    <name type="scientific">Caldithrix abyssi</name>
    <dbReference type="NCBI Taxonomy" id="187145"/>
    <lineage>
        <taxon>Bacteria</taxon>
        <taxon>Pseudomonadati</taxon>
        <taxon>Calditrichota</taxon>
        <taxon>Calditrichia</taxon>
        <taxon>Calditrichales</taxon>
        <taxon>Calditrichaceae</taxon>
        <taxon>Caldithrix</taxon>
    </lineage>
</organism>
<name>A0A7V1LLX7_CALAY</name>
<evidence type="ECO:0000256" key="2">
    <source>
        <dbReference type="SAM" id="Phobius"/>
    </source>
</evidence>
<feature type="transmembrane region" description="Helical" evidence="2">
    <location>
        <begin position="319"/>
        <end position="338"/>
    </location>
</feature>
<comment type="caution">
    <text evidence="4">The sequence shown here is derived from an EMBL/GenBank/DDBJ whole genome shotgun (WGS) entry which is preliminary data.</text>
</comment>
<gene>
    <name evidence="4" type="ORF">ENJ10_04335</name>
</gene>
<feature type="transmembrane region" description="Helical" evidence="2">
    <location>
        <begin position="350"/>
        <end position="373"/>
    </location>
</feature>
<accession>A0A7V1LLX7</accession>
<dbReference type="NCBIfam" id="TIGR00277">
    <property type="entry name" value="HDIG"/>
    <property type="match status" value="1"/>
</dbReference>
<reference evidence="4" key="1">
    <citation type="journal article" date="2020" name="mSystems">
        <title>Genome- and Community-Level Interaction Insights into Carbon Utilization and Element Cycling Functions of Hydrothermarchaeota in Hydrothermal Sediment.</title>
        <authorList>
            <person name="Zhou Z."/>
            <person name="Liu Y."/>
            <person name="Xu W."/>
            <person name="Pan J."/>
            <person name="Luo Z.H."/>
            <person name="Li M."/>
        </authorList>
    </citation>
    <scope>NUCLEOTIDE SEQUENCE [LARGE SCALE GENOMIC DNA]</scope>
    <source>
        <strain evidence="4">HyVt-456</strain>
    </source>
</reference>
<dbReference type="InterPro" id="IPR011624">
    <property type="entry name" value="Metal-dep_PHydrolase_7TM_extra"/>
</dbReference>
<feature type="transmembrane region" description="Helical" evidence="2">
    <location>
        <begin position="441"/>
        <end position="462"/>
    </location>
</feature>
<feature type="transmembrane region" description="Helical" evidence="2">
    <location>
        <begin position="417"/>
        <end position="435"/>
    </location>
</feature>
<feature type="region of interest" description="Disordered" evidence="1">
    <location>
        <begin position="737"/>
        <end position="767"/>
    </location>
</feature>
<protein>
    <submittedName>
        <fullName evidence="4">HDIG domain-containing protein</fullName>
    </submittedName>
</protein>
<dbReference type="AlphaFoldDB" id="A0A7V1LLX7"/>
<dbReference type="InterPro" id="IPR052722">
    <property type="entry name" value="PgpH_phosphodiesterase"/>
</dbReference>